<accession>A0ABX0K4H8</accession>
<keyword evidence="3" id="KW-0418">Kinase</keyword>
<name>A0ABX0K4H8_9PROT</name>
<dbReference type="SUPFAM" id="SSF101473">
    <property type="entry name" value="DhaL-like"/>
    <property type="match status" value="1"/>
</dbReference>
<dbReference type="PANTHER" id="PTHR28629:SF4">
    <property type="entry name" value="TRIOKINASE_FMN CYCLASE"/>
    <property type="match status" value="1"/>
</dbReference>
<keyword evidence="2" id="KW-0547">Nucleotide-binding</keyword>
<evidence type="ECO:0000313" key="8">
    <source>
        <dbReference type="Proteomes" id="UP000615326"/>
    </source>
</evidence>
<keyword evidence="1" id="KW-0808">Transferase</keyword>
<dbReference type="Gene3D" id="3.40.50.10440">
    <property type="entry name" value="Dihydroxyacetone kinase, domain 1"/>
    <property type="match status" value="1"/>
</dbReference>
<gene>
    <name evidence="7" type="ORF">GOB84_01400</name>
</gene>
<evidence type="ECO:0000256" key="3">
    <source>
        <dbReference type="ARBA" id="ARBA00022777"/>
    </source>
</evidence>
<dbReference type="SMART" id="SM01120">
    <property type="entry name" value="Dak2"/>
    <property type="match status" value="1"/>
</dbReference>
<dbReference type="InterPro" id="IPR004006">
    <property type="entry name" value="DhaK_dom"/>
</dbReference>
<evidence type="ECO:0000256" key="4">
    <source>
        <dbReference type="ARBA" id="ARBA00022840"/>
    </source>
</evidence>
<evidence type="ECO:0000259" key="6">
    <source>
        <dbReference type="PROSITE" id="PS51481"/>
    </source>
</evidence>
<dbReference type="EMBL" id="WOSW01000001">
    <property type="protein sequence ID" value="NHO31231.1"/>
    <property type="molecule type" value="Genomic_DNA"/>
</dbReference>
<dbReference type="RefSeq" id="WP_173575807.1">
    <property type="nucleotide sequence ID" value="NZ_WOSW01000001.1"/>
</dbReference>
<dbReference type="InterPro" id="IPR050861">
    <property type="entry name" value="Dihydroxyacetone_Kinase"/>
</dbReference>
<dbReference type="InterPro" id="IPR004007">
    <property type="entry name" value="DhaL_dom"/>
</dbReference>
<evidence type="ECO:0000256" key="2">
    <source>
        <dbReference type="ARBA" id="ARBA00022741"/>
    </source>
</evidence>
<dbReference type="Gene3D" id="1.25.40.340">
    <property type="match status" value="1"/>
</dbReference>
<protein>
    <submittedName>
        <fullName evidence="7">DAK2 domain-containing protein</fullName>
    </submittedName>
</protein>
<dbReference type="InterPro" id="IPR036117">
    <property type="entry name" value="DhaL_dom_sf"/>
</dbReference>
<dbReference type="Pfam" id="PF02734">
    <property type="entry name" value="Dak2"/>
    <property type="match status" value="1"/>
</dbReference>
<evidence type="ECO:0000256" key="1">
    <source>
        <dbReference type="ARBA" id="ARBA00022679"/>
    </source>
</evidence>
<keyword evidence="4" id="KW-0067">ATP-binding</keyword>
<feature type="domain" description="DhaL" evidence="5">
    <location>
        <begin position="360"/>
        <end position="547"/>
    </location>
</feature>
<sequence>MKRFLNSRETLVTEALDGLLRSPAGAGLCRLDGYPDIRVILRKDWDKNCGKVAVLSGGGSGHEPAHAGFAGQGMLTGAVCGSLFASPGVDAILAGILAVTGEAGCLLVVKNYTGDRLNFGLAAEQARDLGLKVDMVIVGDDISLPGHRHSRGVAGTVLAHKIAGHLAESGASLEKVTAFTRDAISKIRSIGLSLSDCYTYDEEYETRLSENEAELGLGIHGEPGARRIDMADADTLMSLAADALLAVLPDDSTKDSKHALMLNNLGTTSVLEMSLLLEAFSKTELSSRISLIAGPSHFLTALDMNGFSLSLIELDKDIEQALLSPVGPTAWTGMAPWRDPSVVPLPPMPEVFSAPPSASPILRGVVQRGAAVLLENEDALNALDAKIGDGDAGSTFAETARVIQDSLDRLPLNDPKALMQTLGRLLARHAGGSSAALLSIMFSTAGHSTQSRWQAALTEGLTAMQTYGGAREGDRTMLDALIPAVAALDAEKDWNTVVAAARKGADATAKMQKAAAGRASYVPSAHLDNIPDPGAEAIARLFEAMKPGS</sequence>
<proteinExistence type="predicted"/>
<dbReference type="Pfam" id="PF02733">
    <property type="entry name" value="Dak1"/>
    <property type="match status" value="1"/>
</dbReference>
<dbReference type="PANTHER" id="PTHR28629">
    <property type="entry name" value="TRIOKINASE/FMN CYCLASE"/>
    <property type="match status" value="1"/>
</dbReference>
<feature type="domain" description="DhaK" evidence="6">
    <location>
        <begin position="7"/>
        <end position="331"/>
    </location>
</feature>
<dbReference type="SUPFAM" id="SSF82549">
    <property type="entry name" value="DAK1/DegV-like"/>
    <property type="match status" value="1"/>
</dbReference>
<dbReference type="PROSITE" id="PS51481">
    <property type="entry name" value="DHAK"/>
    <property type="match status" value="1"/>
</dbReference>
<reference evidence="7 8" key="1">
    <citation type="journal article" date="2020" name="Int. J. Syst. Evol. Microbiol.">
        <title>Novel acetic acid bacteria from cider fermentations: Acetobacter conturbans sp. nov. and Acetobacter fallax sp. nov.</title>
        <authorList>
            <person name="Sombolestani A.S."/>
            <person name="Cleenwerck I."/>
            <person name="Cnockaert M."/>
            <person name="Borremans W."/>
            <person name="Wieme A.D."/>
            <person name="De Vuyst L."/>
            <person name="Vandamme P."/>
        </authorList>
    </citation>
    <scope>NUCLEOTIDE SEQUENCE [LARGE SCALE GENOMIC DNA]</scope>
    <source>
        <strain evidence="7 8">LMG 1637</strain>
    </source>
</reference>
<evidence type="ECO:0000313" key="7">
    <source>
        <dbReference type="EMBL" id="NHO31231.1"/>
    </source>
</evidence>
<comment type="caution">
    <text evidence="7">The sequence shown here is derived from an EMBL/GenBank/DDBJ whole genome shotgun (WGS) entry which is preliminary data.</text>
</comment>
<dbReference type="PROSITE" id="PS51480">
    <property type="entry name" value="DHAL"/>
    <property type="match status" value="1"/>
</dbReference>
<dbReference type="Gene3D" id="3.30.1180.20">
    <property type="entry name" value="Dihydroxyacetone kinase, domain 2"/>
    <property type="match status" value="1"/>
</dbReference>
<keyword evidence="8" id="KW-1185">Reference proteome</keyword>
<evidence type="ECO:0000259" key="5">
    <source>
        <dbReference type="PROSITE" id="PS51480"/>
    </source>
</evidence>
<dbReference type="Proteomes" id="UP000615326">
    <property type="component" value="Unassembled WGS sequence"/>
</dbReference>
<organism evidence="7 8">
    <name type="scientific">Acetobacter fallax</name>
    <dbReference type="NCBI Taxonomy" id="1737473"/>
    <lineage>
        <taxon>Bacteria</taxon>
        <taxon>Pseudomonadati</taxon>
        <taxon>Pseudomonadota</taxon>
        <taxon>Alphaproteobacteria</taxon>
        <taxon>Acetobacterales</taxon>
        <taxon>Acetobacteraceae</taxon>
        <taxon>Acetobacter</taxon>
    </lineage>
</organism>